<name>A0A0K2VE93_LEPSM</name>
<sequence length="31" mass="3831">FLPPWFLIKNFFFFKVVSDFCVECCRLKNNK</sequence>
<accession>A0A0K2VE93</accession>
<dbReference type="EMBL" id="HACA01031433">
    <property type="protein sequence ID" value="CDW48794.1"/>
    <property type="molecule type" value="Transcribed_RNA"/>
</dbReference>
<feature type="non-terminal residue" evidence="1">
    <location>
        <position position="1"/>
    </location>
</feature>
<protein>
    <submittedName>
        <fullName evidence="1">Uncharacterized protein</fullName>
    </submittedName>
</protein>
<organism evidence="1">
    <name type="scientific">Lepeophtheirus salmonis</name>
    <name type="common">Salmon louse</name>
    <name type="synonym">Caligus salmonis</name>
    <dbReference type="NCBI Taxonomy" id="72036"/>
    <lineage>
        <taxon>Eukaryota</taxon>
        <taxon>Metazoa</taxon>
        <taxon>Ecdysozoa</taxon>
        <taxon>Arthropoda</taxon>
        <taxon>Crustacea</taxon>
        <taxon>Multicrustacea</taxon>
        <taxon>Hexanauplia</taxon>
        <taxon>Copepoda</taxon>
        <taxon>Siphonostomatoida</taxon>
        <taxon>Caligidae</taxon>
        <taxon>Lepeophtheirus</taxon>
    </lineage>
</organism>
<dbReference type="AlphaFoldDB" id="A0A0K2VE93"/>
<proteinExistence type="predicted"/>
<reference evidence="1" key="1">
    <citation type="submission" date="2014-05" db="EMBL/GenBank/DDBJ databases">
        <authorList>
            <person name="Chronopoulou M."/>
        </authorList>
    </citation>
    <scope>NUCLEOTIDE SEQUENCE</scope>
    <source>
        <tissue evidence="1">Whole organism</tissue>
    </source>
</reference>
<evidence type="ECO:0000313" key="1">
    <source>
        <dbReference type="EMBL" id="CDW48794.1"/>
    </source>
</evidence>